<proteinExistence type="predicted"/>
<organism evidence="2 3">
    <name type="scientific">Gordonia alkanivorans NBRC 16433</name>
    <dbReference type="NCBI Taxonomy" id="1027371"/>
    <lineage>
        <taxon>Bacteria</taxon>
        <taxon>Bacillati</taxon>
        <taxon>Actinomycetota</taxon>
        <taxon>Actinomycetes</taxon>
        <taxon>Mycobacteriales</taxon>
        <taxon>Gordoniaceae</taxon>
        <taxon>Gordonia</taxon>
    </lineage>
</organism>
<protein>
    <submittedName>
        <fullName evidence="2">Uncharacterized protein</fullName>
    </submittedName>
</protein>
<dbReference type="EMBL" id="BACI01000033">
    <property type="protein sequence ID" value="GAA11600.1"/>
    <property type="molecule type" value="Genomic_DNA"/>
</dbReference>
<feature type="region of interest" description="Disordered" evidence="1">
    <location>
        <begin position="101"/>
        <end position="120"/>
    </location>
</feature>
<dbReference type="eggNOG" id="ENOG5031VWC">
    <property type="taxonomic scope" value="Bacteria"/>
</dbReference>
<evidence type="ECO:0000313" key="3">
    <source>
        <dbReference type="Proteomes" id="UP000003558"/>
    </source>
</evidence>
<comment type="caution">
    <text evidence="2">The sequence shown here is derived from an EMBL/GenBank/DDBJ whole genome shotgun (WGS) entry which is preliminary data.</text>
</comment>
<name>F9VSL1_9ACTN</name>
<accession>F9VSL1</accession>
<gene>
    <name evidence="2" type="ORF">GOALK_033_01330</name>
</gene>
<reference evidence="2 3" key="1">
    <citation type="submission" date="2011-05" db="EMBL/GenBank/DDBJ databases">
        <title>Whole genome shotgun sequence of Gordonia alkanivorans NBRC 16433.</title>
        <authorList>
            <person name="Hosoyama A."/>
            <person name="Nakamura S."/>
            <person name="Takarada H."/>
            <person name="Tsuchikane K."/>
            <person name="Yamazaki S."/>
            <person name="Fujita N."/>
        </authorList>
    </citation>
    <scope>NUCLEOTIDE SEQUENCE [LARGE SCALE GENOMIC DNA]</scope>
    <source>
        <strain evidence="2 3">NBRC 16433</strain>
    </source>
</reference>
<sequence>MGGVEPNRIAMDVEQVSAVSVYYRRSSLVLNAVADDLAAHDFGRWARTDAGPGAASSLGPSAATYAEMSATLSARLRTQSQAAAVLAQNLRDSAIAMADGDARAASEIARPTPGSGVAAQ</sequence>
<dbReference type="STRING" id="1027371.GOALK_033_01330"/>
<dbReference type="RefSeq" id="WP_006357757.1">
    <property type="nucleotide sequence ID" value="NZ_BACI01000033.1"/>
</dbReference>
<evidence type="ECO:0000313" key="2">
    <source>
        <dbReference type="EMBL" id="GAA11600.1"/>
    </source>
</evidence>
<dbReference type="GeneID" id="80262583"/>
<dbReference type="Proteomes" id="UP000003558">
    <property type="component" value="Unassembled WGS sequence"/>
</dbReference>
<dbReference type="AlphaFoldDB" id="F9VSL1"/>
<evidence type="ECO:0000256" key="1">
    <source>
        <dbReference type="SAM" id="MobiDB-lite"/>
    </source>
</evidence>